<sequence length="69" mass="7774">MALDVKGIRTRPTSTEERNALSVKREKERLVKDRSSEKKTINCAIGLISDVTIEVRGKLEEEFGAGWNI</sequence>
<dbReference type="EMBL" id="BMAW01092953">
    <property type="protein sequence ID" value="GFS57820.1"/>
    <property type="molecule type" value="Genomic_DNA"/>
</dbReference>
<name>A0A8X6ISM4_NEPPI</name>
<gene>
    <name evidence="2" type="ORF">NPIL_283891</name>
</gene>
<dbReference type="Proteomes" id="UP000887013">
    <property type="component" value="Unassembled WGS sequence"/>
</dbReference>
<comment type="caution">
    <text evidence="2">The sequence shown here is derived from an EMBL/GenBank/DDBJ whole genome shotgun (WGS) entry which is preliminary data.</text>
</comment>
<evidence type="ECO:0000256" key="1">
    <source>
        <dbReference type="SAM" id="MobiDB-lite"/>
    </source>
</evidence>
<reference evidence="2" key="1">
    <citation type="submission" date="2020-08" db="EMBL/GenBank/DDBJ databases">
        <title>Multicomponent nature underlies the extraordinary mechanical properties of spider dragline silk.</title>
        <authorList>
            <person name="Kono N."/>
            <person name="Nakamura H."/>
            <person name="Mori M."/>
            <person name="Yoshida Y."/>
            <person name="Ohtoshi R."/>
            <person name="Malay A.D."/>
            <person name="Moran D.A.P."/>
            <person name="Tomita M."/>
            <person name="Numata K."/>
            <person name="Arakawa K."/>
        </authorList>
    </citation>
    <scope>NUCLEOTIDE SEQUENCE</scope>
</reference>
<proteinExistence type="predicted"/>
<protein>
    <submittedName>
        <fullName evidence="2">Uncharacterized protein</fullName>
    </submittedName>
</protein>
<evidence type="ECO:0000313" key="3">
    <source>
        <dbReference type="Proteomes" id="UP000887013"/>
    </source>
</evidence>
<organism evidence="2 3">
    <name type="scientific">Nephila pilipes</name>
    <name type="common">Giant wood spider</name>
    <name type="synonym">Nephila maculata</name>
    <dbReference type="NCBI Taxonomy" id="299642"/>
    <lineage>
        <taxon>Eukaryota</taxon>
        <taxon>Metazoa</taxon>
        <taxon>Ecdysozoa</taxon>
        <taxon>Arthropoda</taxon>
        <taxon>Chelicerata</taxon>
        <taxon>Arachnida</taxon>
        <taxon>Araneae</taxon>
        <taxon>Araneomorphae</taxon>
        <taxon>Entelegynae</taxon>
        <taxon>Araneoidea</taxon>
        <taxon>Nephilidae</taxon>
        <taxon>Nephila</taxon>
    </lineage>
</organism>
<feature type="region of interest" description="Disordered" evidence="1">
    <location>
        <begin position="1"/>
        <end position="22"/>
    </location>
</feature>
<evidence type="ECO:0000313" key="2">
    <source>
        <dbReference type="EMBL" id="GFS57820.1"/>
    </source>
</evidence>
<dbReference type="AlphaFoldDB" id="A0A8X6ISM4"/>
<keyword evidence="3" id="KW-1185">Reference proteome</keyword>
<accession>A0A8X6ISM4</accession>